<evidence type="ECO:0000313" key="1">
    <source>
        <dbReference type="EMBL" id="NER15115.1"/>
    </source>
</evidence>
<proteinExistence type="predicted"/>
<dbReference type="EMBL" id="JAABOO010000004">
    <property type="protein sequence ID" value="NER15115.1"/>
    <property type="molecule type" value="Genomic_DNA"/>
</dbReference>
<comment type="caution">
    <text evidence="1">The sequence shown here is derived from an EMBL/GenBank/DDBJ whole genome shotgun (WGS) entry which is preliminary data.</text>
</comment>
<reference evidence="1 2" key="1">
    <citation type="submission" date="2020-01" db="EMBL/GenBank/DDBJ databases">
        <title>Leptobacterium flavescens.</title>
        <authorList>
            <person name="Wang G."/>
        </authorList>
    </citation>
    <scope>NUCLEOTIDE SEQUENCE [LARGE SCALE GENOMIC DNA]</scope>
    <source>
        <strain evidence="1 2">KCTC 22160</strain>
    </source>
</reference>
<evidence type="ECO:0000313" key="2">
    <source>
        <dbReference type="Proteomes" id="UP000468581"/>
    </source>
</evidence>
<protein>
    <submittedName>
        <fullName evidence="1">Uncharacterized protein</fullName>
    </submittedName>
</protein>
<accession>A0A6P0UPM1</accession>
<organism evidence="1 2">
    <name type="scientific">Leptobacterium flavescens</name>
    <dbReference type="NCBI Taxonomy" id="472055"/>
    <lineage>
        <taxon>Bacteria</taxon>
        <taxon>Pseudomonadati</taxon>
        <taxon>Bacteroidota</taxon>
        <taxon>Flavobacteriia</taxon>
        <taxon>Flavobacteriales</taxon>
        <taxon>Flavobacteriaceae</taxon>
        <taxon>Leptobacterium</taxon>
    </lineage>
</organism>
<keyword evidence="2" id="KW-1185">Reference proteome</keyword>
<name>A0A6P0UPM1_9FLAO</name>
<dbReference type="Proteomes" id="UP000468581">
    <property type="component" value="Unassembled WGS sequence"/>
</dbReference>
<dbReference type="AlphaFoldDB" id="A0A6P0UPM1"/>
<gene>
    <name evidence="1" type="ORF">GWK08_16795</name>
</gene>
<sequence length="106" mass="12420">MNFVDFVEFVSKEFQRSDSEFKNLGSNLAEHDGLHYGDGQYFRLKDNVITVDLVRNEGHADLFDDQWDFWMALKSESDIINQKVKDFLAQSDFGKRIVYEITSELD</sequence>
<dbReference type="RefSeq" id="WP_163608413.1">
    <property type="nucleotide sequence ID" value="NZ_JAABOO010000004.1"/>
</dbReference>